<evidence type="ECO:0000313" key="2">
    <source>
        <dbReference type="EMBL" id="ADN49731.1"/>
    </source>
</evidence>
<dbReference type="eggNOG" id="arCOG02640">
    <property type="taxonomic scope" value="Archaea"/>
</dbReference>
<reference evidence="2 3" key="1">
    <citation type="journal article" date="2010" name="Stand. Genomic Sci.">
        <title>Complete genome sequence of Vulcanisaeta distributa type strain (IC-017).</title>
        <authorList>
            <person name="Mavromatis K."/>
            <person name="Sikorski J."/>
            <person name="Pabst E."/>
            <person name="Teshima H."/>
            <person name="Lapidus A."/>
            <person name="Lucas S."/>
            <person name="Nolan M."/>
            <person name="Glavina Del Rio T."/>
            <person name="Cheng J.F."/>
            <person name="Bruce D."/>
            <person name="Goodwin L."/>
            <person name="Pitluck S."/>
            <person name="Liolios K."/>
            <person name="Ivanova N."/>
            <person name="Mikhailova N."/>
            <person name="Pati A."/>
            <person name="Chen A."/>
            <person name="Palaniappan K."/>
            <person name="Land M."/>
            <person name="Hauser L."/>
            <person name="Chang Y.J."/>
            <person name="Jeffries C.D."/>
            <person name="Rohde M."/>
            <person name="Spring S."/>
            <person name="Goker M."/>
            <person name="Wirth R."/>
            <person name="Woyke T."/>
            <person name="Bristow J."/>
            <person name="Eisen J.A."/>
            <person name="Markowitz V."/>
            <person name="Hugenholtz P."/>
            <person name="Klenk H.P."/>
            <person name="Kyrpides N.C."/>
        </authorList>
    </citation>
    <scope>NUCLEOTIDE SEQUENCE [LARGE SCALE GENOMIC DNA]</scope>
    <source>
        <strain evidence="3">DSM 14429 / JCM 11212 / NBRC 100878 / IC-017</strain>
    </source>
</reference>
<organism evidence="2 3">
    <name type="scientific">Vulcanisaeta distributa (strain DSM 14429 / JCM 11212 / NBRC 100878 / IC-017)</name>
    <dbReference type="NCBI Taxonomy" id="572478"/>
    <lineage>
        <taxon>Archaea</taxon>
        <taxon>Thermoproteota</taxon>
        <taxon>Thermoprotei</taxon>
        <taxon>Thermoproteales</taxon>
        <taxon>Thermoproteaceae</taxon>
        <taxon>Vulcanisaeta</taxon>
    </lineage>
</organism>
<dbReference type="GeneID" id="9751242"/>
<dbReference type="InterPro" id="IPR018445">
    <property type="entry name" value="Put_Phosphate_transp_reg"/>
</dbReference>
<protein>
    <submittedName>
        <fullName evidence="2">Putative phosphate transport regulator</fullName>
    </submittedName>
</protein>
<dbReference type="RefSeq" id="WP_013335456.1">
    <property type="nucleotide sequence ID" value="NC_014537.1"/>
</dbReference>
<dbReference type="Proteomes" id="UP000006681">
    <property type="component" value="Chromosome"/>
</dbReference>
<dbReference type="STRING" id="572478.Vdis_0325"/>
<dbReference type="HOGENOM" id="CLU_105296_0_0_2"/>
<evidence type="ECO:0000256" key="1">
    <source>
        <dbReference type="ARBA" id="ARBA00008591"/>
    </source>
</evidence>
<accession>E1QTL6</accession>
<evidence type="ECO:0000313" key="3">
    <source>
        <dbReference type="Proteomes" id="UP000006681"/>
    </source>
</evidence>
<dbReference type="InterPro" id="IPR002727">
    <property type="entry name" value="DUF47"/>
</dbReference>
<sequence>MSRFIKDFWGRILSPLYVGEREFISKLVTHIELSQRALSILEEMVLSAVENNSVSKTRVSERMREIAALEREGDEIVRQINDSVLRGAVPITTASIMDTILNKSDDILDGIHVLSRELRRTYYLCNTEPVRKFLSEEFLEMLRIGKEALKMLLEIINNLDRKSFSDIRVMVMGIQKLEEEVDDIKDSALDKLYSNAKDLTYVEFMSSMSLIFGIDDVLDSIKDIAYMLLTLISTYGA</sequence>
<dbReference type="Gene3D" id="1.20.58.220">
    <property type="entry name" value="Phosphate transport system protein phou homolog 2, domain 2"/>
    <property type="match status" value="1"/>
</dbReference>
<dbReference type="PANTHER" id="PTHR36536">
    <property type="entry name" value="UPF0111 PROTEIN HI_1603"/>
    <property type="match status" value="1"/>
</dbReference>
<dbReference type="EMBL" id="CP002100">
    <property type="protein sequence ID" value="ADN49731.1"/>
    <property type="molecule type" value="Genomic_DNA"/>
</dbReference>
<proteinExistence type="inferred from homology"/>
<dbReference type="KEGG" id="vdi:Vdis_0325"/>
<keyword evidence="3" id="KW-1185">Reference proteome</keyword>
<comment type="similarity">
    <text evidence="1">Belongs to the UPF0111 family.</text>
</comment>
<gene>
    <name evidence="2" type="ordered locus">Vdis_0325</name>
</gene>
<dbReference type="PANTHER" id="PTHR36536:SF3">
    <property type="entry name" value="UPF0111 PROTEIN HI_1603"/>
    <property type="match status" value="1"/>
</dbReference>
<name>E1QTL6_VULDI</name>
<dbReference type="Pfam" id="PF01865">
    <property type="entry name" value="PhoU_div"/>
    <property type="match status" value="1"/>
</dbReference>
<dbReference type="InterPro" id="IPR038078">
    <property type="entry name" value="PhoU-like_sf"/>
</dbReference>
<dbReference type="AlphaFoldDB" id="E1QTL6"/>
<reference evidence="3" key="2">
    <citation type="journal article" date="2010" name="Stand. Genomic Sci.">
        <title>Complete genome sequence of Vulcanisaeta distributa type strain (IC-017T).</title>
        <authorList>
            <person name="Mavromatis K."/>
            <person name="Sikorski J."/>
            <person name="Pabst E."/>
            <person name="Teshima H."/>
            <person name="Lapidus A."/>
            <person name="Lucas S."/>
            <person name="Nolan M."/>
            <person name="Glavina Del Rio T."/>
            <person name="Cheng J."/>
            <person name="Bruce D."/>
            <person name="Goodwin L."/>
            <person name="Pitluck S."/>
            <person name="Liolios K."/>
            <person name="Ivanova N."/>
            <person name="Mikhailova N."/>
            <person name="Pati A."/>
            <person name="Chen A."/>
            <person name="Palaniappan K."/>
            <person name="Land M."/>
            <person name="Hauser L."/>
            <person name="Chang Y."/>
            <person name="Jeffries C."/>
            <person name="Rohde M."/>
            <person name="Spring S."/>
            <person name="Goker M."/>
            <person name="Wirth R."/>
            <person name="Woyke T."/>
            <person name="Bristow J."/>
            <person name="Eisen J."/>
            <person name="Markowitz V."/>
            <person name="Hugenholtz P."/>
            <person name="Klenk H."/>
            <person name="Kyrpides N."/>
        </authorList>
    </citation>
    <scope>NUCLEOTIDE SEQUENCE [LARGE SCALE GENOMIC DNA]</scope>
    <source>
        <strain evidence="3">DSM 14429 / JCM 11212 / NBRC 100878 / IC-017</strain>
    </source>
</reference>